<organism evidence="1">
    <name type="scientific">marine metagenome</name>
    <dbReference type="NCBI Taxonomy" id="408172"/>
    <lineage>
        <taxon>unclassified sequences</taxon>
        <taxon>metagenomes</taxon>
        <taxon>ecological metagenomes</taxon>
    </lineage>
</organism>
<protein>
    <submittedName>
        <fullName evidence="1">Uncharacterized protein</fullName>
    </submittedName>
</protein>
<sequence>MRTSWFHSNQADQFFITSKIEEFQPNPETLRLKAPYENTIYVE</sequence>
<evidence type="ECO:0000313" key="1">
    <source>
        <dbReference type="EMBL" id="SVA18420.1"/>
    </source>
</evidence>
<accession>A0A381TQV8</accession>
<name>A0A381TQV8_9ZZZZ</name>
<reference evidence="1" key="1">
    <citation type="submission" date="2018-05" db="EMBL/GenBank/DDBJ databases">
        <authorList>
            <person name="Lanie J.A."/>
            <person name="Ng W.-L."/>
            <person name="Kazmierczak K.M."/>
            <person name="Andrzejewski T.M."/>
            <person name="Davidsen T.M."/>
            <person name="Wayne K.J."/>
            <person name="Tettelin H."/>
            <person name="Glass J.I."/>
            <person name="Rusch D."/>
            <person name="Podicherti R."/>
            <person name="Tsui H.-C.T."/>
            <person name="Winkler M.E."/>
        </authorList>
    </citation>
    <scope>NUCLEOTIDE SEQUENCE</scope>
</reference>
<proteinExistence type="predicted"/>
<gene>
    <name evidence="1" type="ORF">METZ01_LOCUS71274</name>
</gene>
<dbReference type="AlphaFoldDB" id="A0A381TQV8"/>
<dbReference type="EMBL" id="UINC01005010">
    <property type="protein sequence ID" value="SVA18420.1"/>
    <property type="molecule type" value="Genomic_DNA"/>
</dbReference>